<name>A0ABR2LH71_9ASPA</name>
<dbReference type="InterPro" id="IPR038934">
    <property type="entry name" value="At5g64816-like"/>
</dbReference>
<dbReference type="PANTHER" id="PTHR35548:SF1">
    <property type="entry name" value="EXPRESSED PROTEIN"/>
    <property type="match status" value="1"/>
</dbReference>
<protein>
    <submittedName>
        <fullName evidence="2">Uncharacterized protein</fullName>
    </submittedName>
</protein>
<proteinExistence type="predicted"/>
<accession>A0ABR2LH71</accession>
<keyword evidence="1" id="KW-0812">Transmembrane</keyword>
<evidence type="ECO:0000313" key="3">
    <source>
        <dbReference type="Proteomes" id="UP001412067"/>
    </source>
</evidence>
<comment type="caution">
    <text evidence="2">The sequence shown here is derived from an EMBL/GenBank/DDBJ whole genome shotgun (WGS) entry which is preliminary data.</text>
</comment>
<keyword evidence="3" id="KW-1185">Reference proteome</keyword>
<sequence>MLKKVSAFSKDPTPDMFITLCGMSLLDACTVARVCTVYVNNHQALTTYIFVFLHLCYLHLLLTEKPNIWHDDSFSIVFLQQ</sequence>
<feature type="transmembrane region" description="Helical" evidence="1">
    <location>
        <begin position="16"/>
        <end position="39"/>
    </location>
</feature>
<gene>
    <name evidence="2" type="ORF">KSP40_PGU011713</name>
</gene>
<dbReference type="EMBL" id="JBBWWR010000019">
    <property type="protein sequence ID" value="KAK8941498.1"/>
    <property type="molecule type" value="Genomic_DNA"/>
</dbReference>
<keyword evidence="1" id="KW-1133">Transmembrane helix</keyword>
<evidence type="ECO:0000313" key="2">
    <source>
        <dbReference type="EMBL" id="KAK8941498.1"/>
    </source>
</evidence>
<evidence type="ECO:0000256" key="1">
    <source>
        <dbReference type="SAM" id="Phobius"/>
    </source>
</evidence>
<reference evidence="2 3" key="1">
    <citation type="journal article" date="2022" name="Nat. Plants">
        <title>Genomes of leafy and leafless Platanthera orchids illuminate the evolution of mycoheterotrophy.</title>
        <authorList>
            <person name="Li M.H."/>
            <person name="Liu K.W."/>
            <person name="Li Z."/>
            <person name="Lu H.C."/>
            <person name="Ye Q.L."/>
            <person name="Zhang D."/>
            <person name="Wang J.Y."/>
            <person name="Li Y.F."/>
            <person name="Zhong Z.M."/>
            <person name="Liu X."/>
            <person name="Yu X."/>
            <person name="Liu D.K."/>
            <person name="Tu X.D."/>
            <person name="Liu B."/>
            <person name="Hao Y."/>
            <person name="Liao X.Y."/>
            <person name="Jiang Y.T."/>
            <person name="Sun W.H."/>
            <person name="Chen J."/>
            <person name="Chen Y.Q."/>
            <person name="Ai Y."/>
            <person name="Zhai J.W."/>
            <person name="Wu S.S."/>
            <person name="Zhou Z."/>
            <person name="Hsiao Y.Y."/>
            <person name="Wu W.L."/>
            <person name="Chen Y.Y."/>
            <person name="Lin Y.F."/>
            <person name="Hsu J.L."/>
            <person name="Li C.Y."/>
            <person name="Wang Z.W."/>
            <person name="Zhao X."/>
            <person name="Zhong W.Y."/>
            <person name="Ma X.K."/>
            <person name="Ma L."/>
            <person name="Huang J."/>
            <person name="Chen G.Z."/>
            <person name="Huang M.Z."/>
            <person name="Huang L."/>
            <person name="Peng D.H."/>
            <person name="Luo Y.B."/>
            <person name="Zou S.Q."/>
            <person name="Chen S.P."/>
            <person name="Lan S."/>
            <person name="Tsai W.C."/>
            <person name="Van de Peer Y."/>
            <person name="Liu Z.J."/>
        </authorList>
    </citation>
    <scope>NUCLEOTIDE SEQUENCE [LARGE SCALE GENOMIC DNA]</scope>
    <source>
        <strain evidence="2">Lor288</strain>
    </source>
</reference>
<keyword evidence="1" id="KW-0472">Membrane</keyword>
<feature type="transmembrane region" description="Helical" evidence="1">
    <location>
        <begin position="45"/>
        <end position="62"/>
    </location>
</feature>
<organism evidence="2 3">
    <name type="scientific">Platanthera guangdongensis</name>
    <dbReference type="NCBI Taxonomy" id="2320717"/>
    <lineage>
        <taxon>Eukaryota</taxon>
        <taxon>Viridiplantae</taxon>
        <taxon>Streptophyta</taxon>
        <taxon>Embryophyta</taxon>
        <taxon>Tracheophyta</taxon>
        <taxon>Spermatophyta</taxon>
        <taxon>Magnoliopsida</taxon>
        <taxon>Liliopsida</taxon>
        <taxon>Asparagales</taxon>
        <taxon>Orchidaceae</taxon>
        <taxon>Orchidoideae</taxon>
        <taxon>Orchideae</taxon>
        <taxon>Orchidinae</taxon>
        <taxon>Platanthera</taxon>
    </lineage>
</organism>
<dbReference type="Proteomes" id="UP001412067">
    <property type="component" value="Unassembled WGS sequence"/>
</dbReference>
<dbReference type="PANTHER" id="PTHR35548">
    <property type="entry name" value="EXPRESSED PROTEIN"/>
    <property type="match status" value="1"/>
</dbReference>